<evidence type="ECO:0000313" key="1">
    <source>
        <dbReference type="EMBL" id="GBM63194.1"/>
    </source>
</evidence>
<organism evidence="1 2">
    <name type="scientific">Araneus ventricosus</name>
    <name type="common">Orbweaver spider</name>
    <name type="synonym">Epeira ventricosa</name>
    <dbReference type="NCBI Taxonomy" id="182803"/>
    <lineage>
        <taxon>Eukaryota</taxon>
        <taxon>Metazoa</taxon>
        <taxon>Ecdysozoa</taxon>
        <taxon>Arthropoda</taxon>
        <taxon>Chelicerata</taxon>
        <taxon>Arachnida</taxon>
        <taxon>Araneae</taxon>
        <taxon>Araneomorphae</taxon>
        <taxon>Entelegynae</taxon>
        <taxon>Araneoidea</taxon>
        <taxon>Araneidae</taxon>
        <taxon>Araneus</taxon>
    </lineage>
</organism>
<comment type="caution">
    <text evidence="1">The sequence shown here is derived from an EMBL/GenBank/DDBJ whole genome shotgun (WGS) entry which is preliminary data.</text>
</comment>
<reference evidence="1 2" key="1">
    <citation type="journal article" date="2019" name="Sci. Rep.">
        <title>Orb-weaving spider Araneus ventricosus genome elucidates the spidroin gene catalogue.</title>
        <authorList>
            <person name="Kono N."/>
            <person name="Nakamura H."/>
            <person name="Ohtoshi R."/>
            <person name="Moran D.A.P."/>
            <person name="Shinohara A."/>
            <person name="Yoshida Y."/>
            <person name="Fujiwara M."/>
            <person name="Mori M."/>
            <person name="Tomita M."/>
            <person name="Arakawa K."/>
        </authorList>
    </citation>
    <scope>NUCLEOTIDE SEQUENCE [LARGE SCALE GENOMIC DNA]</scope>
</reference>
<dbReference type="EMBL" id="BGPR01001854">
    <property type="protein sequence ID" value="GBM63194.1"/>
    <property type="molecule type" value="Genomic_DNA"/>
</dbReference>
<dbReference type="OrthoDB" id="8187225at2759"/>
<dbReference type="AlphaFoldDB" id="A0A4Y2HD19"/>
<gene>
    <name evidence="1" type="ORF">AVEN_185569_1</name>
</gene>
<keyword evidence="2" id="KW-1185">Reference proteome</keyword>
<accession>A0A4Y2HD19</accession>
<proteinExistence type="predicted"/>
<name>A0A4Y2HD19_ARAVE</name>
<evidence type="ECO:0000313" key="2">
    <source>
        <dbReference type="Proteomes" id="UP000499080"/>
    </source>
</evidence>
<protein>
    <submittedName>
        <fullName evidence="1">Uncharacterized protein</fullName>
    </submittedName>
</protein>
<dbReference type="Proteomes" id="UP000499080">
    <property type="component" value="Unassembled WGS sequence"/>
</dbReference>
<sequence length="113" mass="13245">MCTYCRTVTQRFLQLLHLTSLLEWWLTSLGHAIFYGVTKPTFATMGTLTTTIVEFGQRKTFTLSRNNHLILTKLEYGVVLRLHLSIAPYFFEETTANEIQFCSVTRQRYRDML</sequence>